<evidence type="ECO:0000256" key="1">
    <source>
        <dbReference type="ARBA" id="ARBA00008857"/>
    </source>
</evidence>
<dbReference type="Gene3D" id="1.10.443.10">
    <property type="entry name" value="Intergrase catalytic core"/>
    <property type="match status" value="1"/>
</dbReference>
<name>A0A934QA76_9MICO</name>
<organism evidence="6 7">
    <name type="scientific">Leucobacter chromiisoli</name>
    <dbReference type="NCBI Taxonomy" id="2796471"/>
    <lineage>
        <taxon>Bacteria</taxon>
        <taxon>Bacillati</taxon>
        <taxon>Actinomycetota</taxon>
        <taxon>Actinomycetes</taxon>
        <taxon>Micrococcales</taxon>
        <taxon>Microbacteriaceae</taxon>
        <taxon>Leucobacter</taxon>
    </lineage>
</organism>
<keyword evidence="7" id="KW-1185">Reference proteome</keyword>
<proteinExistence type="inferred from homology"/>
<comment type="similarity">
    <text evidence="1">Belongs to the 'phage' integrase family.</text>
</comment>
<dbReference type="SUPFAM" id="SSF56349">
    <property type="entry name" value="DNA breaking-rejoining enzymes"/>
    <property type="match status" value="1"/>
</dbReference>
<sequence length="167" mass="17521">SSLPLDGLDLRERTARVHGKGDKERVVPVGRPAATALERYLSAARPLLAARADDPGRAGPGAPPPASEPPTAGSDASVLFLGNRGGPLGTHTVYRLVARELEAEPGGGPRGPHTLRHTAATHLLDGGADLRVVQEMLGHSSLASTQVYTHVSTERLAESYRQAHPRA</sequence>
<keyword evidence="2" id="KW-0238">DNA-binding</keyword>
<gene>
    <name evidence="6" type="ORF">JD276_15190</name>
</gene>
<feature type="compositionally biased region" description="Basic and acidic residues" evidence="4">
    <location>
        <begin position="8"/>
        <end position="25"/>
    </location>
</feature>
<dbReference type="PROSITE" id="PS51898">
    <property type="entry name" value="TYR_RECOMBINASE"/>
    <property type="match status" value="1"/>
</dbReference>
<evidence type="ECO:0000313" key="6">
    <source>
        <dbReference type="EMBL" id="MBK0420373.1"/>
    </source>
</evidence>
<dbReference type="GO" id="GO:0006310">
    <property type="term" value="P:DNA recombination"/>
    <property type="evidence" value="ECO:0007669"/>
    <property type="project" value="UniProtKB-KW"/>
</dbReference>
<dbReference type="GO" id="GO:0015074">
    <property type="term" value="P:DNA integration"/>
    <property type="evidence" value="ECO:0007669"/>
    <property type="project" value="InterPro"/>
</dbReference>
<reference evidence="6" key="1">
    <citation type="submission" date="2020-12" db="EMBL/GenBank/DDBJ databases">
        <title>Leucobacter sp. CAS1, isolated from Chromium sludge.</title>
        <authorList>
            <person name="Xu Z."/>
        </authorList>
    </citation>
    <scope>NUCLEOTIDE SEQUENCE</scope>
    <source>
        <strain evidence="6">CSA1</strain>
    </source>
</reference>
<dbReference type="PANTHER" id="PTHR30349">
    <property type="entry name" value="PHAGE INTEGRASE-RELATED"/>
    <property type="match status" value="1"/>
</dbReference>
<dbReference type="Proteomes" id="UP000608530">
    <property type="component" value="Unassembled WGS sequence"/>
</dbReference>
<comment type="caution">
    <text evidence="6">The sequence shown here is derived from an EMBL/GenBank/DDBJ whole genome shotgun (WGS) entry which is preliminary data.</text>
</comment>
<dbReference type="Pfam" id="PF00589">
    <property type="entry name" value="Phage_integrase"/>
    <property type="match status" value="1"/>
</dbReference>
<accession>A0A934QA76</accession>
<dbReference type="InterPro" id="IPR011010">
    <property type="entry name" value="DNA_brk_join_enz"/>
</dbReference>
<evidence type="ECO:0000256" key="2">
    <source>
        <dbReference type="ARBA" id="ARBA00023125"/>
    </source>
</evidence>
<feature type="region of interest" description="Disordered" evidence="4">
    <location>
        <begin position="51"/>
        <end position="83"/>
    </location>
</feature>
<dbReference type="AlphaFoldDB" id="A0A934QA76"/>
<dbReference type="GO" id="GO:0003677">
    <property type="term" value="F:DNA binding"/>
    <property type="evidence" value="ECO:0007669"/>
    <property type="project" value="UniProtKB-KW"/>
</dbReference>
<keyword evidence="3" id="KW-0233">DNA recombination</keyword>
<feature type="domain" description="Tyr recombinase" evidence="5">
    <location>
        <begin position="1"/>
        <end position="161"/>
    </location>
</feature>
<evidence type="ECO:0000313" key="7">
    <source>
        <dbReference type="Proteomes" id="UP000608530"/>
    </source>
</evidence>
<dbReference type="PANTHER" id="PTHR30349:SF41">
    <property type="entry name" value="INTEGRASE_RECOMBINASE PROTEIN MJ0367-RELATED"/>
    <property type="match status" value="1"/>
</dbReference>
<feature type="non-terminal residue" evidence="6">
    <location>
        <position position="1"/>
    </location>
</feature>
<dbReference type="RefSeq" id="WP_200116510.1">
    <property type="nucleotide sequence ID" value="NZ_JAEHOH010000027.1"/>
</dbReference>
<dbReference type="InterPro" id="IPR013762">
    <property type="entry name" value="Integrase-like_cat_sf"/>
</dbReference>
<feature type="region of interest" description="Disordered" evidence="4">
    <location>
        <begin position="1"/>
        <end position="25"/>
    </location>
</feature>
<evidence type="ECO:0000256" key="3">
    <source>
        <dbReference type="ARBA" id="ARBA00023172"/>
    </source>
</evidence>
<dbReference type="InterPro" id="IPR002104">
    <property type="entry name" value="Integrase_catalytic"/>
</dbReference>
<dbReference type="EMBL" id="JAEHOH010000027">
    <property type="protein sequence ID" value="MBK0420373.1"/>
    <property type="molecule type" value="Genomic_DNA"/>
</dbReference>
<evidence type="ECO:0000259" key="5">
    <source>
        <dbReference type="PROSITE" id="PS51898"/>
    </source>
</evidence>
<evidence type="ECO:0000256" key="4">
    <source>
        <dbReference type="SAM" id="MobiDB-lite"/>
    </source>
</evidence>
<dbReference type="InterPro" id="IPR050090">
    <property type="entry name" value="Tyrosine_recombinase_XerCD"/>
</dbReference>
<protein>
    <submittedName>
        <fullName evidence="6">Tyrosine-type recombinase/integrase</fullName>
    </submittedName>
</protein>